<evidence type="ECO:0000313" key="6">
    <source>
        <dbReference type="Proteomes" id="UP000305546"/>
    </source>
</evidence>
<proteinExistence type="predicted"/>
<evidence type="ECO:0000256" key="3">
    <source>
        <dbReference type="PROSITE-ProRule" id="PRU00703"/>
    </source>
</evidence>
<evidence type="ECO:0000256" key="2">
    <source>
        <dbReference type="ARBA" id="ARBA00023122"/>
    </source>
</evidence>
<organism evidence="5 6">
    <name type="scientific">Amycolatopsis alkalitolerans</name>
    <dbReference type="NCBI Taxonomy" id="2547244"/>
    <lineage>
        <taxon>Bacteria</taxon>
        <taxon>Bacillati</taxon>
        <taxon>Actinomycetota</taxon>
        <taxon>Actinomycetes</taxon>
        <taxon>Pseudonocardiales</taxon>
        <taxon>Pseudonocardiaceae</taxon>
        <taxon>Amycolatopsis</taxon>
    </lineage>
</organism>
<dbReference type="Gene3D" id="3.10.580.10">
    <property type="entry name" value="CBS-domain"/>
    <property type="match status" value="2"/>
</dbReference>
<reference evidence="5 6" key="1">
    <citation type="submission" date="2019-06" db="EMBL/GenBank/DDBJ databases">
        <title>Amycolatopsis alkalitolerans sp. nov., isolated from Gastrodia elata Blume.</title>
        <authorList>
            <person name="Narsing Rao M.P."/>
            <person name="Li W.J."/>
        </authorList>
    </citation>
    <scope>NUCLEOTIDE SEQUENCE [LARGE SCALE GENOMIC DNA]</scope>
    <source>
        <strain evidence="5 6">SYSUP0005</strain>
    </source>
</reference>
<dbReference type="AlphaFoldDB" id="A0A5C4MAT0"/>
<dbReference type="CDD" id="cd04586">
    <property type="entry name" value="CBS_pair_BON_assoc"/>
    <property type="match status" value="1"/>
</dbReference>
<dbReference type="PROSITE" id="PS51371">
    <property type="entry name" value="CBS"/>
    <property type="match status" value="2"/>
</dbReference>
<dbReference type="SUPFAM" id="SSF57802">
    <property type="entry name" value="Rubredoxin-like"/>
    <property type="match status" value="1"/>
</dbReference>
<comment type="caution">
    <text evidence="5">The sequence shown here is derived from an EMBL/GenBank/DDBJ whole genome shotgun (WGS) entry which is preliminary data.</text>
</comment>
<dbReference type="InterPro" id="IPR046342">
    <property type="entry name" value="CBS_dom_sf"/>
</dbReference>
<dbReference type="Pfam" id="PF00571">
    <property type="entry name" value="CBS"/>
    <property type="match status" value="2"/>
</dbReference>
<feature type="domain" description="CBS" evidence="4">
    <location>
        <begin position="65"/>
        <end position="122"/>
    </location>
</feature>
<keyword evidence="2 3" id="KW-0129">CBS domain</keyword>
<dbReference type="SMART" id="SM00116">
    <property type="entry name" value="CBS"/>
    <property type="match status" value="2"/>
</dbReference>
<dbReference type="InterPro" id="IPR000644">
    <property type="entry name" value="CBS_dom"/>
</dbReference>
<protein>
    <submittedName>
        <fullName evidence="5">CBS domain-containing protein</fullName>
    </submittedName>
</protein>
<keyword evidence="6" id="KW-1185">Reference proteome</keyword>
<dbReference type="PANTHER" id="PTHR43080:SF26">
    <property type="entry name" value="REGULATORY PROTEIN"/>
    <property type="match status" value="1"/>
</dbReference>
<gene>
    <name evidence="5" type="ORF">FG385_00035</name>
</gene>
<dbReference type="EMBL" id="VDFW01000001">
    <property type="protein sequence ID" value="TNC29410.1"/>
    <property type="molecule type" value="Genomic_DNA"/>
</dbReference>
<name>A0A5C4MAT0_9PSEU</name>
<sequence length="155" mass="16309">MRVKEIMTAPVVTVPADATPAMVAAVLREHRISGAPVVGPDDAVVGLVSEYDLLARSGGTAREVMSTAVISVTEDTDVDEVRHLLVERRIHRVPVLAGARLVGIVSRSDVVALLATEWVCQVCGEAVRGSHASTSCPKCQAGADQFELQDPDPGS</sequence>
<dbReference type="PANTHER" id="PTHR43080">
    <property type="entry name" value="CBS DOMAIN-CONTAINING PROTEIN CBSX3, MITOCHONDRIAL"/>
    <property type="match status" value="1"/>
</dbReference>
<evidence type="ECO:0000256" key="1">
    <source>
        <dbReference type="ARBA" id="ARBA00001965"/>
    </source>
</evidence>
<dbReference type="Pfam" id="PF21349">
    <property type="entry name" value="RUBY_RBDX"/>
    <property type="match status" value="1"/>
</dbReference>
<evidence type="ECO:0000259" key="4">
    <source>
        <dbReference type="PROSITE" id="PS51371"/>
    </source>
</evidence>
<dbReference type="SUPFAM" id="SSF54631">
    <property type="entry name" value="CBS-domain pair"/>
    <property type="match status" value="1"/>
</dbReference>
<dbReference type="Gene3D" id="2.20.28.10">
    <property type="match status" value="1"/>
</dbReference>
<dbReference type="InterPro" id="IPR048574">
    <property type="entry name" value="RUBY_RBDX"/>
</dbReference>
<evidence type="ECO:0000313" key="5">
    <source>
        <dbReference type="EMBL" id="TNC29410.1"/>
    </source>
</evidence>
<dbReference type="InterPro" id="IPR051257">
    <property type="entry name" value="Diverse_CBS-Domain"/>
</dbReference>
<accession>A0A5C4MAT0</accession>
<feature type="domain" description="CBS" evidence="4">
    <location>
        <begin position="7"/>
        <end position="64"/>
    </location>
</feature>
<dbReference type="OrthoDB" id="3626971at2"/>
<comment type="cofactor">
    <cofactor evidence="1">
        <name>Fe(3+)</name>
        <dbReference type="ChEBI" id="CHEBI:29034"/>
    </cofactor>
</comment>
<dbReference type="Proteomes" id="UP000305546">
    <property type="component" value="Unassembled WGS sequence"/>
</dbReference>